<accession>A0AA37GJX6</accession>
<evidence type="ECO:0000313" key="2">
    <source>
        <dbReference type="EMBL" id="GJC82394.1"/>
    </source>
</evidence>
<dbReference type="EMBL" id="BPPX01000009">
    <property type="protein sequence ID" value="GJC82394.1"/>
    <property type="molecule type" value="Genomic_DNA"/>
</dbReference>
<dbReference type="Proteomes" id="UP001055172">
    <property type="component" value="Unassembled WGS sequence"/>
</dbReference>
<keyword evidence="3" id="KW-1185">Reference proteome</keyword>
<evidence type="ECO:0000256" key="1">
    <source>
        <dbReference type="SAM" id="Phobius"/>
    </source>
</evidence>
<comment type="caution">
    <text evidence="2">The sequence shown here is derived from an EMBL/GenBank/DDBJ whole genome shotgun (WGS) entry which is preliminary data.</text>
</comment>
<sequence>MSANISALHEDLFARYHGQVVPRAFNGGFITLSFAVSLIGAASTLELLNRRTSPKGKFNQ</sequence>
<evidence type="ECO:0000313" key="3">
    <source>
        <dbReference type="Proteomes" id="UP001055172"/>
    </source>
</evidence>
<feature type="transmembrane region" description="Helical" evidence="1">
    <location>
        <begin position="29"/>
        <end position="48"/>
    </location>
</feature>
<reference evidence="2 3" key="1">
    <citation type="submission" date="2021-07" db="EMBL/GenBank/DDBJ databases">
        <title>Genome data of Colletotrichum spaethianum.</title>
        <authorList>
            <person name="Utami Y.D."/>
            <person name="Hiruma K."/>
        </authorList>
    </citation>
    <scope>NUCLEOTIDE SEQUENCE [LARGE SCALE GENOMIC DNA]</scope>
    <source>
        <strain evidence="2 3">MAFF 242679</strain>
    </source>
</reference>
<organism evidence="2 3">
    <name type="scientific">Colletotrichum liriopes</name>
    <dbReference type="NCBI Taxonomy" id="708192"/>
    <lineage>
        <taxon>Eukaryota</taxon>
        <taxon>Fungi</taxon>
        <taxon>Dikarya</taxon>
        <taxon>Ascomycota</taxon>
        <taxon>Pezizomycotina</taxon>
        <taxon>Sordariomycetes</taxon>
        <taxon>Hypocreomycetidae</taxon>
        <taxon>Glomerellales</taxon>
        <taxon>Glomerellaceae</taxon>
        <taxon>Colletotrichum</taxon>
        <taxon>Colletotrichum spaethianum species complex</taxon>
    </lineage>
</organism>
<proteinExistence type="predicted"/>
<keyword evidence="1" id="KW-0472">Membrane</keyword>
<name>A0AA37GJX6_9PEZI</name>
<gene>
    <name evidence="2" type="ORF">ColLi_05232</name>
</gene>
<dbReference type="AlphaFoldDB" id="A0AA37GJX6"/>
<keyword evidence="1" id="KW-1133">Transmembrane helix</keyword>
<protein>
    <submittedName>
        <fullName evidence="2">Uncharacterized protein</fullName>
    </submittedName>
</protein>
<keyword evidence="1" id="KW-0812">Transmembrane</keyword>